<organism evidence="2 3">
    <name type="scientific">Aromia moschata</name>
    <dbReference type="NCBI Taxonomy" id="1265417"/>
    <lineage>
        <taxon>Eukaryota</taxon>
        <taxon>Metazoa</taxon>
        <taxon>Ecdysozoa</taxon>
        <taxon>Arthropoda</taxon>
        <taxon>Hexapoda</taxon>
        <taxon>Insecta</taxon>
        <taxon>Pterygota</taxon>
        <taxon>Neoptera</taxon>
        <taxon>Endopterygota</taxon>
        <taxon>Coleoptera</taxon>
        <taxon>Polyphaga</taxon>
        <taxon>Cucujiformia</taxon>
        <taxon>Chrysomeloidea</taxon>
        <taxon>Cerambycidae</taxon>
        <taxon>Cerambycinae</taxon>
        <taxon>Callichromatini</taxon>
        <taxon>Aromia</taxon>
    </lineage>
</organism>
<dbReference type="PANTHER" id="PTHR21505:SF8">
    <property type="entry name" value="DPT-YFP REPRESSOR BY OVEREXPRESSION, ISOFORM D-RELATED"/>
    <property type="match status" value="1"/>
</dbReference>
<dbReference type="PANTHER" id="PTHR21505">
    <property type="entry name" value="MADF DOMAIN-CONTAINING PROTEIN-RELATED"/>
    <property type="match status" value="1"/>
</dbReference>
<feature type="domain" description="MADF" evidence="1">
    <location>
        <begin position="58"/>
        <end position="137"/>
    </location>
</feature>
<accession>A0AAV8XEW6</accession>
<evidence type="ECO:0000313" key="2">
    <source>
        <dbReference type="EMBL" id="KAJ8936959.1"/>
    </source>
</evidence>
<dbReference type="InterPro" id="IPR006578">
    <property type="entry name" value="MADF-dom"/>
</dbReference>
<protein>
    <recommendedName>
        <fullName evidence="1">MADF domain-containing protein</fullName>
    </recommendedName>
</protein>
<evidence type="ECO:0000259" key="1">
    <source>
        <dbReference type="PROSITE" id="PS51029"/>
    </source>
</evidence>
<evidence type="ECO:0000313" key="3">
    <source>
        <dbReference type="Proteomes" id="UP001162162"/>
    </source>
</evidence>
<keyword evidence="3" id="KW-1185">Reference proteome</keyword>
<gene>
    <name evidence="2" type="ORF">NQ318_015621</name>
</gene>
<dbReference type="EMBL" id="JAPWTK010000698">
    <property type="protein sequence ID" value="KAJ8936959.1"/>
    <property type="molecule type" value="Genomic_DNA"/>
</dbReference>
<proteinExistence type="predicted"/>
<dbReference type="Pfam" id="PF10545">
    <property type="entry name" value="MADF_DNA_bdg"/>
    <property type="match status" value="1"/>
</dbReference>
<comment type="caution">
    <text evidence="2">The sequence shown here is derived from an EMBL/GenBank/DDBJ whole genome shotgun (WGS) entry which is preliminary data.</text>
</comment>
<name>A0AAV8XEW6_9CUCU</name>
<dbReference type="PROSITE" id="PS51029">
    <property type="entry name" value="MADF"/>
    <property type="match status" value="1"/>
</dbReference>
<dbReference type="Proteomes" id="UP001162162">
    <property type="component" value="Unassembled WGS sequence"/>
</dbReference>
<reference evidence="2" key="1">
    <citation type="journal article" date="2023" name="Insect Mol. Biol.">
        <title>Genome sequencing provides insights into the evolution of gene families encoding plant cell wall-degrading enzymes in longhorned beetles.</title>
        <authorList>
            <person name="Shin N.R."/>
            <person name="Okamura Y."/>
            <person name="Kirsch R."/>
            <person name="Pauchet Y."/>
        </authorList>
    </citation>
    <scope>NUCLEOTIDE SEQUENCE</scope>
    <source>
        <strain evidence="2">AMC_N1</strain>
    </source>
</reference>
<sequence>MWKSAERKSSEMWMLSVGRKSGISLEDIDYVTQTIKIIKIYFCTMTDCRYWSKDLLTNFIEVYKANHCLWKIKSKEYTNKNLKTIAYDKLIDICKTVNPEANKDYVVKKIQSFRGSFRKEIKKVLESKRSGAGEDDV</sequence>
<dbReference type="AlphaFoldDB" id="A0AAV8XEW6"/>